<gene>
    <name evidence="2" type="ORF">GpartN1_g3784.t1</name>
</gene>
<dbReference type="EMBL" id="BQMJ01000029">
    <property type="protein sequence ID" value="GJQ11993.1"/>
    <property type="molecule type" value="Genomic_DNA"/>
</dbReference>
<evidence type="ECO:0000313" key="2">
    <source>
        <dbReference type="EMBL" id="GJQ11993.1"/>
    </source>
</evidence>
<dbReference type="Proteomes" id="UP001061958">
    <property type="component" value="Unassembled WGS sequence"/>
</dbReference>
<dbReference type="InterPro" id="IPR047574">
    <property type="entry name" value="AD"/>
</dbReference>
<name>A0A9C7UQJ8_9RHOD</name>
<dbReference type="GO" id="GO:0005634">
    <property type="term" value="C:nucleus"/>
    <property type="evidence" value="ECO:0007669"/>
    <property type="project" value="InterPro"/>
</dbReference>
<dbReference type="Gene3D" id="2.30.30.100">
    <property type="match status" value="1"/>
</dbReference>
<protein>
    <recommendedName>
        <fullName evidence="1">AD domain-containing protein</fullName>
    </recommendedName>
</protein>
<sequence length="180" mass="20797">MSSWKSKGNPWDGLDNVGYPIHIFCRQEIQVQGYLYTEDPDTHNLLLLSHYDPTVGKFTQLTLVMGSAIQSITRIEITEEELQLSYRVKQANQLEQVFEFSDESKVNTLDSQVSKDTKERCNKLLELLDKHQWKAEWSPTTGVVQVMEGLVRIEPPYTKESCFSTQQNVLLQIYPLLENL</sequence>
<comment type="caution">
    <text evidence="2">The sequence shown here is derived from an EMBL/GenBank/DDBJ whole genome shotgun (WGS) entry which is preliminary data.</text>
</comment>
<reference evidence="2" key="1">
    <citation type="journal article" date="2022" name="Proc. Natl. Acad. Sci. U.S.A.">
        <title>Life cycle and functional genomics of the unicellular red alga Galdieria for elucidating algal and plant evolution and industrial use.</title>
        <authorList>
            <person name="Hirooka S."/>
            <person name="Itabashi T."/>
            <person name="Ichinose T.M."/>
            <person name="Onuma R."/>
            <person name="Fujiwara T."/>
            <person name="Yamashita S."/>
            <person name="Jong L.W."/>
            <person name="Tomita R."/>
            <person name="Iwane A.H."/>
            <person name="Miyagishima S.Y."/>
        </authorList>
    </citation>
    <scope>NUCLEOTIDE SEQUENCE</scope>
    <source>
        <strain evidence="2">NBRC 102759</strain>
    </source>
</reference>
<accession>A0A9C7UQJ8</accession>
<reference evidence="2" key="2">
    <citation type="submission" date="2022-01" db="EMBL/GenBank/DDBJ databases">
        <authorList>
            <person name="Hirooka S."/>
            <person name="Miyagishima S.Y."/>
        </authorList>
    </citation>
    <scope>NUCLEOTIDE SEQUENCE</scope>
    <source>
        <strain evidence="2">NBRC 102759</strain>
    </source>
</reference>
<dbReference type="InterPro" id="IPR009422">
    <property type="entry name" value="Gemin6"/>
</dbReference>
<dbReference type="PANTHER" id="PTHR14710:SF2">
    <property type="entry name" value="GEM-ASSOCIATED PROTEIN 6"/>
    <property type="match status" value="1"/>
</dbReference>
<keyword evidence="3" id="KW-1185">Reference proteome</keyword>
<evidence type="ECO:0000313" key="3">
    <source>
        <dbReference type="Proteomes" id="UP001061958"/>
    </source>
</evidence>
<proteinExistence type="predicted"/>
<dbReference type="PANTHER" id="PTHR14710">
    <property type="entry name" value="GEM-ASSOCIATED PROTEIN 6"/>
    <property type="match status" value="1"/>
</dbReference>
<evidence type="ECO:0000259" key="1">
    <source>
        <dbReference type="PROSITE" id="PS52001"/>
    </source>
</evidence>
<dbReference type="AlphaFoldDB" id="A0A9C7UQJ8"/>
<dbReference type="GO" id="GO:0000387">
    <property type="term" value="P:spliceosomal snRNP assembly"/>
    <property type="evidence" value="ECO:0007669"/>
    <property type="project" value="TreeGrafter"/>
</dbReference>
<dbReference type="PROSITE" id="PS52001">
    <property type="entry name" value="AD"/>
    <property type="match status" value="1"/>
</dbReference>
<dbReference type="GO" id="GO:0032797">
    <property type="term" value="C:SMN complex"/>
    <property type="evidence" value="ECO:0007669"/>
    <property type="project" value="TreeGrafter"/>
</dbReference>
<dbReference type="OrthoDB" id="77463at2759"/>
<organism evidence="2 3">
    <name type="scientific">Galdieria partita</name>
    <dbReference type="NCBI Taxonomy" id="83374"/>
    <lineage>
        <taxon>Eukaryota</taxon>
        <taxon>Rhodophyta</taxon>
        <taxon>Bangiophyceae</taxon>
        <taxon>Galdieriales</taxon>
        <taxon>Galdieriaceae</taxon>
        <taxon>Galdieria</taxon>
    </lineage>
</organism>
<dbReference type="GO" id="GO:0000245">
    <property type="term" value="P:spliceosomal complex assembly"/>
    <property type="evidence" value="ECO:0007669"/>
    <property type="project" value="InterPro"/>
</dbReference>
<feature type="domain" description="AD" evidence="1">
    <location>
        <begin position="87"/>
        <end position="180"/>
    </location>
</feature>